<comment type="caution">
    <text evidence="3">The sequence shown here is derived from an EMBL/GenBank/DDBJ whole genome shotgun (WGS) entry which is preliminary data.</text>
</comment>
<dbReference type="InterPro" id="IPR011853">
    <property type="entry name" value="TRAP_DctM-Dct_fused"/>
</dbReference>
<dbReference type="InterPro" id="IPR010656">
    <property type="entry name" value="DctM"/>
</dbReference>
<feature type="transmembrane region" description="Helical" evidence="1">
    <location>
        <begin position="434"/>
        <end position="458"/>
    </location>
</feature>
<feature type="transmembrane region" description="Helical" evidence="1">
    <location>
        <begin position="104"/>
        <end position="121"/>
    </location>
</feature>
<dbReference type="PANTHER" id="PTHR43849">
    <property type="entry name" value="BLL3936 PROTEIN"/>
    <property type="match status" value="1"/>
</dbReference>
<feature type="transmembrane region" description="Helical" evidence="1">
    <location>
        <begin position="396"/>
        <end position="413"/>
    </location>
</feature>
<organism evidence="3">
    <name type="scientific">marine sediment metagenome</name>
    <dbReference type="NCBI Taxonomy" id="412755"/>
    <lineage>
        <taxon>unclassified sequences</taxon>
        <taxon>metagenomes</taxon>
        <taxon>ecological metagenomes</taxon>
    </lineage>
</organism>
<dbReference type="EMBL" id="BARS01000003">
    <property type="protein sequence ID" value="GAF69956.1"/>
    <property type="molecule type" value="Genomic_DNA"/>
</dbReference>
<feature type="transmembrane region" description="Helical" evidence="1">
    <location>
        <begin position="127"/>
        <end position="150"/>
    </location>
</feature>
<feature type="transmembrane region" description="Helical" evidence="1">
    <location>
        <begin position="494"/>
        <end position="512"/>
    </location>
</feature>
<dbReference type="Pfam" id="PF06808">
    <property type="entry name" value="DctM"/>
    <property type="match status" value="1"/>
</dbReference>
<evidence type="ECO:0000313" key="3">
    <source>
        <dbReference type="EMBL" id="GAF69956.1"/>
    </source>
</evidence>
<feature type="transmembrane region" description="Helical" evidence="1">
    <location>
        <begin position="44"/>
        <end position="63"/>
    </location>
</feature>
<accession>X0S419</accession>
<reference evidence="3" key="1">
    <citation type="journal article" date="2014" name="Front. Microbiol.">
        <title>High frequency of phylogenetically diverse reductive dehalogenase-homologous genes in deep subseafloor sedimentary metagenomes.</title>
        <authorList>
            <person name="Kawai M."/>
            <person name="Futagami T."/>
            <person name="Toyoda A."/>
            <person name="Takaki Y."/>
            <person name="Nishi S."/>
            <person name="Hori S."/>
            <person name="Arai W."/>
            <person name="Tsubouchi T."/>
            <person name="Morono Y."/>
            <person name="Uchiyama I."/>
            <person name="Ito T."/>
            <person name="Fujiyama A."/>
            <person name="Inagaki F."/>
            <person name="Takami H."/>
        </authorList>
    </citation>
    <scope>NUCLEOTIDE SEQUENCE</scope>
    <source>
        <strain evidence="3">Expedition CK06-06</strain>
    </source>
</reference>
<feature type="transmembrane region" description="Helical" evidence="1">
    <location>
        <begin position="195"/>
        <end position="226"/>
    </location>
</feature>
<evidence type="ECO:0000256" key="1">
    <source>
        <dbReference type="SAM" id="Phobius"/>
    </source>
</evidence>
<dbReference type="AlphaFoldDB" id="X0S419"/>
<feature type="transmembrane region" description="Helical" evidence="1">
    <location>
        <begin position="69"/>
        <end position="92"/>
    </location>
</feature>
<protein>
    <recommendedName>
        <fullName evidence="2">TRAP C4-dicarboxylate transport system permease DctM subunit domain-containing protein</fullName>
    </recommendedName>
</protein>
<feature type="transmembrane region" description="Helical" evidence="1">
    <location>
        <begin position="637"/>
        <end position="659"/>
    </location>
</feature>
<feature type="transmembrane region" description="Helical" evidence="1">
    <location>
        <begin position="157"/>
        <end position="175"/>
    </location>
</feature>
<feature type="transmembrane region" description="Helical" evidence="1">
    <location>
        <begin position="524"/>
        <end position="550"/>
    </location>
</feature>
<feature type="domain" description="TRAP C4-dicarboxylate transport system permease DctM subunit" evidence="2">
    <location>
        <begin position="145"/>
        <end position="586"/>
    </location>
</feature>
<keyword evidence="1" id="KW-0472">Membrane</keyword>
<feature type="transmembrane region" description="Helical" evidence="1">
    <location>
        <begin position="470"/>
        <end position="487"/>
    </location>
</feature>
<dbReference type="PANTHER" id="PTHR43849:SF2">
    <property type="entry name" value="BLL3936 PROTEIN"/>
    <property type="match status" value="1"/>
</dbReference>
<name>X0S419_9ZZZZ</name>
<feature type="transmembrane region" description="Helical" evidence="1">
    <location>
        <begin position="562"/>
        <end position="582"/>
    </location>
</feature>
<dbReference type="NCBIfam" id="TIGR02123">
    <property type="entry name" value="TRAP_fused"/>
    <property type="match status" value="1"/>
</dbReference>
<feature type="transmembrane region" description="Helical" evidence="1">
    <location>
        <begin position="371"/>
        <end position="390"/>
    </location>
</feature>
<keyword evidence="1" id="KW-0812">Transmembrane</keyword>
<feature type="transmembrane region" description="Helical" evidence="1">
    <location>
        <begin position="594"/>
        <end position="616"/>
    </location>
</feature>
<gene>
    <name evidence="3" type="ORF">S01H1_00014</name>
</gene>
<proteinExistence type="predicted"/>
<evidence type="ECO:0000259" key="2">
    <source>
        <dbReference type="Pfam" id="PF06808"/>
    </source>
</evidence>
<keyword evidence="1" id="KW-1133">Transmembrane helix</keyword>
<sequence length="669" mass="72831">MISKEKEDLKTDKVENYEIEAKVDEKVLKEIEEIETKNKRDLTGLWSIPIIVASIGLFLFHMYTGWFGAYFSLIQRSIHFMFILTLTFSLFARSKKTPRDKIQFYDLIFIGISMILCYYILTNYKELVWRAGAANRMDVFLGVILVLLTLEATRRAVGLPLMLVAAFFLLYALVFGPYMPGRFSHGTFSIKRVAYYLYLTDAGIFGTPLGVSASFVYLFILFGAILNKTGAGKFFIDFATALTGYTRGGPAKAAVVSSGMMGTVSGSSTANTVTTGSFTIPLMKSIGYSPVFAGAVEPVASTGGQIMPPIMGAAAFIMAEFLGVPYIEIAKAAIFPALFYYFALFMAVDFKAAKIGLRGLSRERLPNLLKTLKTGWILLAPIFALIYLLVQGYSPQKSVVLSIVVLIIVSMFSKKTRLTPKKFLEAITEAGVSATTVAVACAAAGIIVGITTMSGLGLKFTGIVFEVSRGILPVALILASLASLVLGMGIPTTANYIIMATLIAPALIRLMAEGTHLILPHMFVFYYGILADITPPVMLAVFAGAAIAKAPAMKVGVESTKLAIPGYTLPFMFIFHPELISWNFTPDLNLFKLGFFLLLAAAMSIGIAGGMQGYLIRETKFYERMMLLAGSFMIIPANYIINLAGLALIGVTLVSQILFKQQKAVVLEE</sequence>